<comment type="subcellular location">
    <subcellularLocation>
        <location evidence="8">Cell membrane</location>
    </subcellularLocation>
</comment>
<dbReference type="PANTHER" id="PTHR42755:SF1">
    <property type="entry name" value="3-DEOXY-D-MANNO-OCTULOSONIC ACID TRANSFERASE, MITOCHONDRIAL-RELATED"/>
    <property type="match status" value="1"/>
</dbReference>
<dbReference type="Gene3D" id="3.40.50.2000">
    <property type="entry name" value="Glycogen Phosphorylase B"/>
    <property type="match status" value="1"/>
</dbReference>
<organism evidence="11 12">
    <name type="scientific">Ponticoccus alexandrii</name>
    <dbReference type="NCBI Taxonomy" id="1943633"/>
    <lineage>
        <taxon>Bacteria</taxon>
        <taxon>Pseudomonadati</taxon>
        <taxon>Pseudomonadota</taxon>
        <taxon>Alphaproteobacteria</taxon>
        <taxon>Rhodobacterales</taxon>
        <taxon>Roseobacteraceae</taxon>
        <taxon>Ponticoccus</taxon>
    </lineage>
</organism>
<dbReference type="InterPro" id="IPR007507">
    <property type="entry name" value="Glycos_transf_N"/>
</dbReference>
<evidence type="ECO:0000256" key="4">
    <source>
        <dbReference type="ARBA" id="ARBA00019077"/>
    </source>
</evidence>
<dbReference type="InterPro" id="IPR039901">
    <property type="entry name" value="Kdotransferase"/>
</dbReference>
<sequence length="390" mass="41247">MTYARGGAASAAPPEPLRRPPGPLVWAHADSARRGRALASLCARLRLQRPEVTVVQSGEIPPQPEATQVALPREQLTDCETFVTQVKPDVLLWASQSLRPALLHAAAGQGCTIIGLDAADAAWPTAAPRWLPDPASGALSLFSHVFTQGNAASRRLRRMGVTGPILHDAAPLLDTAPPLDCPDRLHEELAATLTGRPVWLAAHLRAEEIGDVLAAHRHAVRLAHRLLLIAVPASPRDEALISRAVRASQMRVCDWENGDLPDEYTQILLAASPDELGLWYRLAPLAFLGGSLAPGYGGQDPFEAASLGAAILYGPNVGKYLDAYSLLVEAGAARIVRDADSLGTAVSHLVAPDQAASMAHAGWDVISSRAALVDEVLALAGEALDARRSA</sequence>
<comment type="pathway">
    <text evidence="2 8">Bacterial outer membrane biogenesis; LPS core biosynthesis.</text>
</comment>
<dbReference type="Gene3D" id="3.40.50.11720">
    <property type="entry name" value="3-Deoxy-D-manno-octulosonic-acid transferase, N-terminal domain"/>
    <property type="match status" value="1"/>
</dbReference>
<feature type="region of interest" description="Disordered" evidence="9">
    <location>
        <begin position="1"/>
        <end position="23"/>
    </location>
</feature>
<evidence type="ECO:0000256" key="9">
    <source>
        <dbReference type="SAM" id="MobiDB-lite"/>
    </source>
</evidence>
<evidence type="ECO:0000256" key="2">
    <source>
        <dbReference type="ARBA" id="ARBA00004713"/>
    </source>
</evidence>
<name>A0ABX7FF65_9RHOB</name>
<evidence type="ECO:0000256" key="6">
    <source>
        <dbReference type="ARBA" id="ARBA00031445"/>
    </source>
</evidence>
<evidence type="ECO:0000256" key="1">
    <source>
        <dbReference type="ARBA" id="ARBA00003394"/>
    </source>
</evidence>
<reference evidence="11 12" key="1">
    <citation type="submission" date="2019-12" db="EMBL/GenBank/DDBJ databases">
        <title>Complete Genome Sequence of a Quorum-Sensing Bacterium,Rhodobacteraceae bacterium C31, Isolated from a marine microalgae symbiotic bacteria.</title>
        <authorList>
            <person name="Zhang Y."/>
        </authorList>
    </citation>
    <scope>NUCLEOTIDE SEQUENCE [LARGE SCALE GENOMIC DNA]</scope>
    <source>
        <strain evidence="11 12">C31</strain>
    </source>
</reference>
<dbReference type="Pfam" id="PF04413">
    <property type="entry name" value="Glycos_transf_N"/>
    <property type="match status" value="1"/>
</dbReference>
<evidence type="ECO:0000313" key="12">
    <source>
        <dbReference type="Proteomes" id="UP000596387"/>
    </source>
</evidence>
<evidence type="ECO:0000256" key="8">
    <source>
        <dbReference type="RuleBase" id="RU365103"/>
    </source>
</evidence>
<evidence type="ECO:0000259" key="10">
    <source>
        <dbReference type="Pfam" id="PF04413"/>
    </source>
</evidence>
<proteinExistence type="inferred from homology"/>
<dbReference type="InterPro" id="IPR038107">
    <property type="entry name" value="Glycos_transf_N_sf"/>
</dbReference>
<evidence type="ECO:0000256" key="5">
    <source>
        <dbReference type="ARBA" id="ARBA00022679"/>
    </source>
</evidence>
<evidence type="ECO:0000313" key="11">
    <source>
        <dbReference type="EMBL" id="QRF68363.1"/>
    </source>
</evidence>
<dbReference type="GO" id="GO:0016740">
    <property type="term" value="F:transferase activity"/>
    <property type="evidence" value="ECO:0007669"/>
    <property type="project" value="UniProtKB-KW"/>
</dbReference>
<comment type="function">
    <text evidence="1 8">Involved in lipopolysaccharide (LPS) biosynthesis. Catalyzes the transfer of 3-deoxy-D-manno-octulosonate (Kdo) residue(s) from CMP-Kdo to lipid IV(A), the tetraacyldisaccharide-1,4'-bisphosphate precursor of lipid A.</text>
</comment>
<gene>
    <name evidence="11" type="ORF">GQA70_03085</name>
</gene>
<keyword evidence="8" id="KW-1003">Cell membrane</keyword>
<comment type="catalytic activity">
    <reaction evidence="7 8">
        <text>lipid IVA (E. coli) + CMP-3-deoxy-beta-D-manno-octulosonate = alpha-Kdo-(2-&gt;6)-lipid IVA (E. coli) + CMP + H(+)</text>
        <dbReference type="Rhea" id="RHEA:28066"/>
        <dbReference type="ChEBI" id="CHEBI:15378"/>
        <dbReference type="ChEBI" id="CHEBI:58603"/>
        <dbReference type="ChEBI" id="CHEBI:60364"/>
        <dbReference type="ChEBI" id="CHEBI:60377"/>
        <dbReference type="ChEBI" id="CHEBI:85987"/>
        <dbReference type="EC" id="2.4.99.12"/>
    </reaction>
</comment>
<keyword evidence="5 8" id="KW-0808">Transferase</keyword>
<accession>A0ABX7FF65</accession>
<dbReference type="Proteomes" id="UP000596387">
    <property type="component" value="Chromosome"/>
</dbReference>
<evidence type="ECO:0000256" key="3">
    <source>
        <dbReference type="ARBA" id="ARBA00012621"/>
    </source>
</evidence>
<keyword evidence="8" id="KW-0448">Lipopolysaccharide biosynthesis</keyword>
<protein>
    <recommendedName>
        <fullName evidence="4 8">3-deoxy-D-manno-octulosonic acid transferase</fullName>
        <shortName evidence="8">Kdo transferase</shortName>
        <ecNumber evidence="3 8">2.4.99.12</ecNumber>
    </recommendedName>
    <alternativeName>
        <fullName evidence="6 8">Lipid IV(A) 3-deoxy-D-manno-octulosonic acid transferase</fullName>
    </alternativeName>
</protein>
<evidence type="ECO:0000256" key="7">
    <source>
        <dbReference type="ARBA" id="ARBA00049183"/>
    </source>
</evidence>
<dbReference type="EMBL" id="CP047166">
    <property type="protein sequence ID" value="QRF68363.1"/>
    <property type="molecule type" value="Genomic_DNA"/>
</dbReference>
<dbReference type="PANTHER" id="PTHR42755">
    <property type="entry name" value="3-DEOXY-MANNO-OCTULOSONATE CYTIDYLYLTRANSFERASE"/>
    <property type="match status" value="1"/>
</dbReference>
<feature type="compositionally biased region" description="Pro residues" evidence="9">
    <location>
        <begin position="13"/>
        <end position="23"/>
    </location>
</feature>
<dbReference type="EC" id="2.4.99.12" evidence="3 8"/>
<keyword evidence="8" id="KW-0472">Membrane</keyword>
<keyword evidence="12" id="KW-1185">Reference proteome</keyword>
<comment type="similarity">
    <text evidence="8">Belongs to the glycosyltransferase group 1 family.</text>
</comment>
<feature type="domain" description="3-deoxy-D-manno-octulosonic-acid transferase N-terminal" evidence="10">
    <location>
        <begin position="19"/>
        <end position="162"/>
    </location>
</feature>